<dbReference type="EMBL" id="BOQL01000068">
    <property type="protein sequence ID" value="GIM77723.1"/>
    <property type="molecule type" value="Genomic_DNA"/>
</dbReference>
<dbReference type="InterPro" id="IPR014729">
    <property type="entry name" value="Rossmann-like_a/b/a_fold"/>
</dbReference>
<sequence length="254" mass="26442">MLERHRIQRDDRPANGAVVVGVDDSAASRVAAEYAAVEAELRGWDLQLLHVQPAGTTRYAPGDRGARMLERMAGRVHGRAPAVAVSSHLAVGAAATVLLEEVSDTDIVVVGHHSGPALAAFGIRIEERVAALHRGPALVVPESGRPLGPALADRPVIVGVDDDRSPTAVLDFARTEAMLRGCELIVLHTSGDGSVPRLCHGAVTGDPVEAMVSASQQASAVVVDRHGADVTTTLIGRAARVLVRASACPVFLIG</sequence>
<comment type="similarity">
    <text evidence="1">Belongs to the universal stress protein A family.</text>
</comment>
<keyword evidence="4" id="KW-1185">Reference proteome</keyword>
<gene>
    <name evidence="3" type="ORF">Aau02nite_77330</name>
</gene>
<dbReference type="Pfam" id="PF00582">
    <property type="entry name" value="Usp"/>
    <property type="match status" value="1"/>
</dbReference>
<dbReference type="InterPro" id="IPR006015">
    <property type="entry name" value="Universal_stress_UspA"/>
</dbReference>
<dbReference type="InterPro" id="IPR006016">
    <property type="entry name" value="UspA"/>
</dbReference>
<organism evidence="3 4">
    <name type="scientific">Actinoplanes auranticolor</name>
    <dbReference type="NCBI Taxonomy" id="47988"/>
    <lineage>
        <taxon>Bacteria</taxon>
        <taxon>Bacillati</taxon>
        <taxon>Actinomycetota</taxon>
        <taxon>Actinomycetes</taxon>
        <taxon>Micromonosporales</taxon>
        <taxon>Micromonosporaceae</taxon>
        <taxon>Actinoplanes</taxon>
    </lineage>
</organism>
<dbReference type="AlphaFoldDB" id="A0A919SVC1"/>
<dbReference type="Gene3D" id="3.40.50.620">
    <property type="entry name" value="HUPs"/>
    <property type="match status" value="2"/>
</dbReference>
<dbReference type="Gene3D" id="3.40.50.12370">
    <property type="match status" value="1"/>
</dbReference>
<evidence type="ECO:0000256" key="1">
    <source>
        <dbReference type="ARBA" id="ARBA00008791"/>
    </source>
</evidence>
<comment type="caution">
    <text evidence="3">The sequence shown here is derived from an EMBL/GenBank/DDBJ whole genome shotgun (WGS) entry which is preliminary data.</text>
</comment>
<protein>
    <recommendedName>
        <fullName evidence="2">UspA domain-containing protein</fullName>
    </recommendedName>
</protein>
<name>A0A919SVC1_9ACTN</name>
<evidence type="ECO:0000313" key="3">
    <source>
        <dbReference type="EMBL" id="GIM77723.1"/>
    </source>
</evidence>
<evidence type="ECO:0000313" key="4">
    <source>
        <dbReference type="Proteomes" id="UP000681340"/>
    </source>
</evidence>
<dbReference type="Proteomes" id="UP000681340">
    <property type="component" value="Unassembled WGS sequence"/>
</dbReference>
<feature type="domain" description="UspA" evidence="2">
    <location>
        <begin position="18"/>
        <end position="140"/>
    </location>
</feature>
<evidence type="ECO:0000259" key="2">
    <source>
        <dbReference type="Pfam" id="PF00582"/>
    </source>
</evidence>
<proteinExistence type="inferred from homology"/>
<dbReference type="PRINTS" id="PR01438">
    <property type="entry name" value="UNVRSLSTRESS"/>
</dbReference>
<reference evidence="3" key="1">
    <citation type="submission" date="2021-03" db="EMBL/GenBank/DDBJ databases">
        <title>Whole genome shotgun sequence of Actinoplanes auranticolor NBRC 12245.</title>
        <authorList>
            <person name="Komaki H."/>
            <person name="Tamura T."/>
        </authorList>
    </citation>
    <scope>NUCLEOTIDE SEQUENCE</scope>
    <source>
        <strain evidence="3">NBRC 12245</strain>
    </source>
</reference>
<accession>A0A919SVC1</accession>
<dbReference type="SUPFAM" id="SSF52402">
    <property type="entry name" value="Adenine nucleotide alpha hydrolases-like"/>
    <property type="match status" value="2"/>
</dbReference>